<dbReference type="InterPro" id="IPR000890">
    <property type="entry name" value="Aliphatic_acid_kin_short-chain"/>
</dbReference>
<dbReference type="Pfam" id="PF06130">
    <property type="entry name" value="PTAC"/>
    <property type="match status" value="1"/>
</dbReference>
<dbReference type="HAMAP" id="MF_00020">
    <property type="entry name" value="Acetate_kinase"/>
    <property type="match status" value="1"/>
</dbReference>
<dbReference type="GO" id="GO:0005737">
    <property type="term" value="C:cytoplasm"/>
    <property type="evidence" value="ECO:0007669"/>
    <property type="project" value="UniProtKB-SubCell"/>
</dbReference>
<keyword evidence="3 6" id="KW-0547">Nucleotide-binding</keyword>
<dbReference type="InterPro" id="IPR023865">
    <property type="entry name" value="Aliphatic_acid_kinase_CS"/>
</dbReference>
<evidence type="ECO:0000256" key="7">
    <source>
        <dbReference type="RuleBase" id="RU003835"/>
    </source>
</evidence>
<comment type="caution">
    <text evidence="8">The sequence shown here is derived from an EMBL/GenBank/DDBJ whole genome shotgun (WGS) entry which is preliminary data.</text>
</comment>
<comment type="similarity">
    <text evidence="1 6 7">Belongs to the acetokinase family.</text>
</comment>
<comment type="catalytic activity">
    <reaction evidence="6">
        <text>acetate + ATP = acetyl phosphate + ADP</text>
        <dbReference type="Rhea" id="RHEA:11352"/>
        <dbReference type="ChEBI" id="CHEBI:22191"/>
        <dbReference type="ChEBI" id="CHEBI:30089"/>
        <dbReference type="ChEBI" id="CHEBI:30616"/>
        <dbReference type="ChEBI" id="CHEBI:456216"/>
        <dbReference type="EC" id="2.7.2.1"/>
    </reaction>
</comment>
<feature type="binding site" evidence="6">
    <location>
        <position position="14"/>
    </location>
    <ligand>
        <name>ATP</name>
        <dbReference type="ChEBI" id="CHEBI:30616"/>
    </ligand>
</feature>
<evidence type="ECO:0000256" key="1">
    <source>
        <dbReference type="ARBA" id="ARBA00008748"/>
    </source>
</evidence>
<dbReference type="GO" id="GO:0016747">
    <property type="term" value="F:acyltransferase activity, transferring groups other than amino-acyl groups"/>
    <property type="evidence" value="ECO:0007669"/>
    <property type="project" value="InterPro"/>
</dbReference>
<keyword evidence="9" id="KW-1185">Reference proteome</keyword>
<dbReference type="NCBIfam" id="NF011652">
    <property type="entry name" value="PRK15070.1"/>
    <property type="match status" value="1"/>
</dbReference>
<dbReference type="EC" id="2.7.2.1" evidence="6"/>
<dbReference type="InterPro" id="IPR043129">
    <property type="entry name" value="ATPase_NBD"/>
</dbReference>
<comment type="subunit">
    <text evidence="6">Homodimer.</text>
</comment>
<feature type="binding site" evidence="6">
    <location>
        <position position="383"/>
    </location>
    <ligand>
        <name>Mg(2+)</name>
        <dbReference type="ChEBI" id="CHEBI:18420"/>
    </ligand>
</feature>
<dbReference type="GO" id="GO:0006085">
    <property type="term" value="P:acetyl-CoA biosynthetic process"/>
    <property type="evidence" value="ECO:0007669"/>
    <property type="project" value="UniProtKB-UniRule"/>
</dbReference>
<dbReference type="SUPFAM" id="SSF53067">
    <property type="entry name" value="Actin-like ATPase domain"/>
    <property type="match status" value="2"/>
</dbReference>
<feature type="binding site" evidence="6">
    <location>
        <begin position="326"/>
        <end position="330"/>
    </location>
    <ligand>
        <name>ATP</name>
        <dbReference type="ChEBI" id="CHEBI:30616"/>
    </ligand>
</feature>
<dbReference type="InterPro" id="IPR004372">
    <property type="entry name" value="Ac/propionate_kinase"/>
</dbReference>
<dbReference type="GO" id="GO:0006083">
    <property type="term" value="P:acetate metabolic process"/>
    <property type="evidence" value="ECO:0007669"/>
    <property type="project" value="TreeGrafter"/>
</dbReference>
<evidence type="ECO:0000256" key="2">
    <source>
        <dbReference type="ARBA" id="ARBA00022679"/>
    </source>
</evidence>
<dbReference type="Pfam" id="PF00871">
    <property type="entry name" value="Acetate_kinase"/>
    <property type="match status" value="1"/>
</dbReference>
<comment type="cofactor">
    <cofactor evidence="6">
        <name>Mg(2+)</name>
        <dbReference type="ChEBI" id="CHEBI:18420"/>
    </cofactor>
    <cofactor evidence="6">
        <name>Mn(2+)</name>
        <dbReference type="ChEBI" id="CHEBI:29035"/>
    </cofactor>
    <text evidence="6">Mg(2+). Can also accept Mn(2+).</text>
</comment>
<dbReference type="EMBL" id="BMIY01000004">
    <property type="protein sequence ID" value="GGG55494.1"/>
    <property type="molecule type" value="Genomic_DNA"/>
</dbReference>
<feature type="active site" description="Proton donor/acceptor" evidence="6">
    <location>
        <position position="145"/>
    </location>
</feature>
<feature type="binding site" evidence="6">
    <location>
        <position position="7"/>
    </location>
    <ligand>
        <name>Mg(2+)</name>
        <dbReference type="ChEBI" id="CHEBI:18420"/>
    </ligand>
</feature>
<keyword evidence="5 6" id="KW-0067">ATP-binding</keyword>
<dbReference type="Gene3D" id="3.30.420.40">
    <property type="match status" value="2"/>
</dbReference>
<dbReference type="Proteomes" id="UP000627715">
    <property type="component" value="Unassembled WGS sequence"/>
</dbReference>
<comment type="function">
    <text evidence="6">Catalyzes the formation of acetyl phosphate from acetate and ATP. Can also catalyze the reverse reaction.</text>
</comment>
<keyword evidence="6" id="KW-0963">Cytoplasm</keyword>
<evidence type="ECO:0000313" key="8">
    <source>
        <dbReference type="EMBL" id="GGG55494.1"/>
    </source>
</evidence>
<dbReference type="PANTHER" id="PTHR21060">
    <property type="entry name" value="ACETATE KINASE"/>
    <property type="match status" value="1"/>
</dbReference>
<keyword evidence="6" id="KW-0460">Magnesium</keyword>
<dbReference type="NCBIfam" id="TIGR00016">
    <property type="entry name" value="ackA"/>
    <property type="match status" value="1"/>
</dbReference>
<evidence type="ECO:0000256" key="3">
    <source>
        <dbReference type="ARBA" id="ARBA00022741"/>
    </source>
</evidence>
<reference evidence="8" key="1">
    <citation type="journal article" date="2014" name="Int. J. Syst. Evol. Microbiol.">
        <title>Complete genome sequence of Corynebacterium casei LMG S-19264T (=DSM 44701T), isolated from a smear-ripened cheese.</title>
        <authorList>
            <consortium name="US DOE Joint Genome Institute (JGI-PGF)"/>
            <person name="Walter F."/>
            <person name="Albersmeier A."/>
            <person name="Kalinowski J."/>
            <person name="Ruckert C."/>
        </authorList>
    </citation>
    <scope>NUCLEOTIDE SEQUENCE</scope>
    <source>
        <strain evidence="8">CGMCC 1.15425</strain>
    </source>
</reference>
<protein>
    <recommendedName>
        <fullName evidence="6">Acetate kinase</fullName>
        <ecNumber evidence="6">2.7.2.1</ecNumber>
    </recommendedName>
    <alternativeName>
        <fullName evidence="6">Acetokinase</fullName>
    </alternativeName>
</protein>
<dbReference type="PRINTS" id="PR00471">
    <property type="entry name" value="ACETATEKNASE"/>
</dbReference>
<organism evidence="8 9">
    <name type="scientific">Pseudohongiella nitratireducens</name>
    <dbReference type="NCBI Taxonomy" id="1768907"/>
    <lineage>
        <taxon>Bacteria</taxon>
        <taxon>Pseudomonadati</taxon>
        <taxon>Pseudomonadota</taxon>
        <taxon>Gammaproteobacteria</taxon>
        <taxon>Pseudomonadales</taxon>
        <taxon>Pseudohongiellaceae</taxon>
        <taxon>Pseudohongiella</taxon>
    </lineage>
</organism>
<gene>
    <name evidence="6" type="primary">ackA</name>
    <name evidence="8" type="ORF">GCM10011403_10710</name>
</gene>
<keyword evidence="6" id="KW-0479">Metal-binding</keyword>
<dbReference type="InterPro" id="IPR008300">
    <property type="entry name" value="PTAC"/>
</dbReference>
<dbReference type="PROSITE" id="PS01076">
    <property type="entry name" value="ACETATE_KINASE_2"/>
    <property type="match status" value="1"/>
</dbReference>
<dbReference type="GO" id="GO:0008776">
    <property type="term" value="F:acetate kinase activity"/>
    <property type="evidence" value="ECO:0007669"/>
    <property type="project" value="UniProtKB-UniRule"/>
</dbReference>
<proteinExistence type="inferred from homology"/>
<comment type="subcellular location">
    <subcellularLocation>
        <location evidence="6">Cytoplasm</location>
    </subcellularLocation>
</comment>
<comment type="pathway">
    <text evidence="6">Metabolic intermediate biosynthesis; acetyl-CoA biosynthesis; acetyl-CoA from acetate: step 1/2.</text>
</comment>
<name>A0A917LT99_9GAMM</name>
<evidence type="ECO:0000256" key="6">
    <source>
        <dbReference type="HAMAP-Rule" id="MF_00020"/>
    </source>
</evidence>
<evidence type="ECO:0000256" key="4">
    <source>
        <dbReference type="ARBA" id="ARBA00022777"/>
    </source>
</evidence>
<feature type="site" description="Transition state stabilizer" evidence="6">
    <location>
        <position position="237"/>
    </location>
</feature>
<feature type="binding site" evidence="6">
    <location>
        <begin position="278"/>
        <end position="280"/>
    </location>
    <ligand>
        <name>ATP</name>
        <dbReference type="ChEBI" id="CHEBI:30616"/>
    </ligand>
</feature>
<dbReference type="GO" id="GO:0000287">
    <property type="term" value="F:magnesium ion binding"/>
    <property type="evidence" value="ECO:0007669"/>
    <property type="project" value="UniProtKB-UniRule"/>
</dbReference>
<evidence type="ECO:0000256" key="5">
    <source>
        <dbReference type="ARBA" id="ARBA00022840"/>
    </source>
</evidence>
<evidence type="ECO:0000313" key="9">
    <source>
        <dbReference type="Proteomes" id="UP000627715"/>
    </source>
</evidence>
<reference evidence="8" key="2">
    <citation type="submission" date="2020-09" db="EMBL/GenBank/DDBJ databases">
        <authorList>
            <person name="Sun Q."/>
            <person name="Zhou Y."/>
        </authorList>
    </citation>
    <scope>NUCLEOTIDE SEQUENCE</scope>
    <source>
        <strain evidence="8">CGMCC 1.15425</strain>
    </source>
</reference>
<dbReference type="RefSeq" id="WP_068812119.1">
    <property type="nucleotide sequence ID" value="NZ_BMIY01000004.1"/>
</dbReference>
<sequence length="612" mass="67430">MKILVFNAGSSSVKFGIFDTRIDDPRVVKAEFEHFLDGYCDLHFQLGGEQGETLHHRVKVTDVEHAIENIPNLLEQWGYDDFDAIGHRVVHGGTLLTAAVRIDNKTLSLIEDATPLAPLHNPANLSGIYISQEIWPDKPQVAVFDTSFHKTIPEEAYSYAIPKSWRQLGVRRYGFHGTSHHYVALRVADALQTPLSDLRIISCHLGNGASVCAINHGVSVDTSMGMTPLEGLVMGTRSGDVDPGLFSFLSRHSGMSIEEIERQLYHNSGLKALGGSSDLRNIEQQAAEGSSDAQLAINVYAYRVRKYLGAYSAVMGGVDVVVFTGGIGENSATMRQRICDQLHFLGLSLDVNKNSSLQLSAFDSQLINHEISRIKVIVTRTSEQWMIAKEVQQHLESARLQENKDNCVIPVAVSARHVHLSRHAVELLFGKGYQLNVLRTLRQPGSWAALETVELIGPRGIISNVRILGPEREQTQIEVSRTDTFTLGIEAPVRASGKLDNTPPIRLRGPCGELVTRGMIVAARHIHMHSDDALAWGLNDGDLVDVELGEGERRTLFANTKVRVNGNFLTEMHIDTDEANAAGITFSTKGHLVNKQSDSIVTIVNKKQQTLK</sequence>
<dbReference type="PANTHER" id="PTHR21060:SF15">
    <property type="entry name" value="ACETATE KINASE-RELATED"/>
    <property type="match status" value="1"/>
</dbReference>
<keyword evidence="2 6" id="KW-0808">Transferase</keyword>
<dbReference type="CDD" id="cd24010">
    <property type="entry name" value="ASKHA_NBD_AcK_PK"/>
    <property type="match status" value="1"/>
</dbReference>
<feature type="binding site" evidence="6">
    <location>
        <position position="88"/>
    </location>
    <ligand>
        <name>substrate</name>
    </ligand>
</feature>
<keyword evidence="4 6" id="KW-0418">Kinase</keyword>
<dbReference type="OrthoDB" id="9802453at2"/>
<dbReference type="AlphaFoldDB" id="A0A917LT99"/>
<accession>A0A917LT99</accession>
<feature type="binding site" evidence="6">
    <location>
        <begin position="204"/>
        <end position="208"/>
    </location>
    <ligand>
        <name>ATP</name>
        <dbReference type="ChEBI" id="CHEBI:30616"/>
    </ligand>
</feature>
<dbReference type="GO" id="GO:0005524">
    <property type="term" value="F:ATP binding"/>
    <property type="evidence" value="ECO:0007669"/>
    <property type="project" value="UniProtKB-KW"/>
</dbReference>
<feature type="site" description="Transition state stabilizer" evidence="6">
    <location>
        <position position="176"/>
    </location>
</feature>